<dbReference type="SUPFAM" id="SSF53137">
    <property type="entry name" value="Translational machinery components"/>
    <property type="match status" value="1"/>
</dbReference>
<proteinExistence type="inferred from homology"/>
<dbReference type="InterPro" id="IPR004389">
    <property type="entry name" value="Ribosomal_uL18_bac-type"/>
</dbReference>
<evidence type="ECO:0000256" key="7">
    <source>
        <dbReference type="ARBA" id="ARBA00023274"/>
    </source>
</evidence>
<comment type="subunit">
    <text evidence="3">Part of the 50S ribosomal subunit; contacts the 5S rRNA.</text>
</comment>
<dbReference type="NCBIfam" id="TIGR00060">
    <property type="entry name" value="L18_bact"/>
    <property type="match status" value="1"/>
</dbReference>
<gene>
    <name evidence="10" type="primary">rpl18</name>
    <name evidence="10" type="ORF">Bangp_179</name>
</gene>
<keyword evidence="6 10" id="KW-0689">Ribosomal protein</keyword>
<sequence length="115" mass="12891">MNMNQRNKKKFLKKVNGSSQRPRLTVYRSNQHIYAQIIDDIKGNTLVQCSTIDKELKSDINNSSNCQASAAVGKLIASRAIAKGFQKVIFDRHGKLYHGRIKALAEGARENGLNF</sequence>
<dbReference type="InterPro" id="IPR057268">
    <property type="entry name" value="Ribosomal_L18"/>
</dbReference>
<dbReference type="EMBL" id="KX284718">
    <property type="protein sequence ID" value="AOM66261.1"/>
    <property type="molecule type" value="Genomic_DNA"/>
</dbReference>
<organism evidence="10">
    <name type="scientific">Bangiopsis subsimplex</name>
    <dbReference type="NCBI Taxonomy" id="139980"/>
    <lineage>
        <taxon>Eukaryota</taxon>
        <taxon>Rhodophyta</taxon>
        <taxon>Stylonematophyceae</taxon>
        <taxon>Stylonematales</taxon>
        <taxon>Stylonemataceae</taxon>
        <taxon>Bangiopsis</taxon>
    </lineage>
</organism>
<dbReference type="FunFam" id="3.30.420.100:FF:000001">
    <property type="entry name" value="50S ribosomal protein L18"/>
    <property type="match status" value="1"/>
</dbReference>
<comment type="similarity">
    <text evidence="2">Belongs to the universal ribosomal protein uL18 family.</text>
</comment>
<reference evidence="10" key="1">
    <citation type="journal article" date="2016" name="BMC Biol.">
        <title>Parallel evolution of highly conserved plastid genome architecture in red seaweeds and seed plants.</title>
        <authorList>
            <person name="Lee J."/>
            <person name="Cho C.H."/>
            <person name="Park S.I."/>
            <person name="Choi J.W."/>
            <person name="Song H.S."/>
            <person name="West J.A."/>
            <person name="Bhattacharya D."/>
            <person name="Yoon H.S."/>
        </authorList>
    </citation>
    <scope>NUCLEOTIDE SEQUENCE</scope>
</reference>
<geneLocation type="plastid" evidence="10"/>
<accession>A0A1C9CCZ0</accession>
<evidence type="ECO:0000313" key="10">
    <source>
        <dbReference type="EMBL" id="AOM66261.1"/>
    </source>
</evidence>
<evidence type="ECO:0000256" key="1">
    <source>
        <dbReference type="ARBA" id="ARBA00003898"/>
    </source>
</evidence>
<evidence type="ECO:0000256" key="2">
    <source>
        <dbReference type="ARBA" id="ARBA00007116"/>
    </source>
</evidence>
<dbReference type="GO" id="GO:0003735">
    <property type="term" value="F:structural constituent of ribosome"/>
    <property type="evidence" value="ECO:0007669"/>
    <property type="project" value="InterPro"/>
</dbReference>
<comment type="function">
    <text evidence="1">Binds 5S rRNA, forms part of the central protuberance of the 50S subunit.</text>
</comment>
<dbReference type="Pfam" id="PF00861">
    <property type="entry name" value="Ribosomal_L18p"/>
    <property type="match status" value="1"/>
</dbReference>
<keyword evidence="5" id="KW-0694">RNA-binding</keyword>
<protein>
    <recommendedName>
        <fullName evidence="8">Large ribosomal subunit protein uL18c</fullName>
    </recommendedName>
    <alternativeName>
        <fullName evidence="9">50S ribosomal protein L18, chloroplastic</fullName>
    </alternativeName>
</protein>
<dbReference type="RefSeq" id="YP_009296918.1">
    <property type="nucleotide sequence ID" value="NC_031173.1"/>
</dbReference>
<dbReference type="GO" id="GO:0005840">
    <property type="term" value="C:ribosome"/>
    <property type="evidence" value="ECO:0007669"/>
    <property type="project" value="UniProtKB-KW"/>
</dbReference>
<dbReference type="AlphaFoldDB" id="A0A1C9CCZ0"/>
<keyword evidence="4" id="KW-0699">rRNA-binding</keyword>
<evidence type="ECO:0000256" key="5">
    <source>
        <dbReference type="ARBA" id="ARBA00022884"/>
    </source>
</evidence>
<dbReference type="HAMAP" id="MF_01337_B">
    <property type="entry name" value="Ribosomal_uL18_B"/>
    <property type="match status" value="1"/>
</dbReference>
<evidence type="ECO:0000256" key="9">
    <source>
        <dbReference type="ARBA" id="ARBA00035346"/>
    </source>
</evidence>
<dbReference type="CDD" id="cd00432">
    <property type="entry name" value="Ribosomal_L18_L5e"/>
    <property type="match status" value="1"/>
</dbReference>
<evidence type="ECO:0000256" key="6">
    <source>
        <dbReference type="ARBA" id="ARBA00022980"/>
    </source>
</evidence>
<dbReference type="GO" id="GO:0006412">
    <property type="term" value="P:translation"/>
    <property type="evidence" value="ECO:0007669"/>
    <property type="project" value="InterPro"/>
</dbReference>
<dbReference type="PANTHER" id="PTHR12899:SF3">
    <property type="entry name" value="LARGE RIBOSOMAL SUBUNIT PROTEIN UL18M"/>
    <property type="match status" value="1"/>
</dbReference>
<keyword evidence="10" id="KW-0934">Plastid</keyword>
<keyword evidence="7" id="KW-0687">Ribonucleoprotein</keyword>
<dbReference type="GO" id="GO:0005737">
    <property type="term" value="C:cytoplasm"/>
    <property type="evidence" value="ECO:0007669"/>
    <property type="project" value="UniProtKB-ARBA"/>
</dbReference>
<dbReference type="Gene3D" id="3.30.420.100">
    <property type="match status" value="1"/>
</dbReference>
<evidence type="ECO:0000256" key="3">
    <source>
        <dbReference type="ARBA" id="ARBA00011505"/>
    </source>
</evidence>
<dbReference type="GO" id="GO:0008097">
    <property type="term" value="F:5S rRNA binding"/>
    <property type="evidence" value="ECO:0007669"/>
    <property type="project" value="TreeGrafter"/>
</dbReference>
<dbReference type="GO" id="GO:1990904">
    <property type="term" value="C:ribonucleoprotein complex"/>
    <property type="evidence" value="ECO:0007669"/>
    <property type="project" value="UniProtKB-KW"/>
</dbReference>
<name>A0A1C9CCZ0_9RHOD</name>
<evidence type="ECO:0000256" key="8">
    <source>
        <dbReference type="ARBA" id="ARBA00035303"/>
    </source>
</evidence>
<dbReference type="GeneID" id="29073332"/>
<evidence type="ECO:0000256" key="4">
    <source>
        <dbReference type="ARBA" id="ARBA00022730"/>
    </source>
</evidence>
<dbReference type="PANTHER" id="PTHR12899">
    <property type="entry name" value="39S RIBOSOMAL PROTEIN L18, MITOCHONDRIAL"/>
    <property type="match status" value="1"/>
</dbReference>
<dbReference type="InterPro" id="IPR005484">
    <property type="entry name" value="Ribosomal_uL18_bac/plant/anim"/>
</dbReference>